<evidence type="ECO:0000259" key="3">
    <source>
        <dbReference type="SMART" id="SM01065"/>
    </source>
</evidence>
<dbReference type="STRING" id="652787.SAMN05216490_2338"/>
<gene>
    <name evidence="4" type="ORF">SAMN05216490_2338</name>
</gene>
<evidence type="ECO:0000313" key="4">
    <source>
        <dbReference type="EMBL" id="SDT03271.1"/>
    </source>
</evidence>
<dbReference type="EMBL" id="LT629740">
    <property type="protein sequence ID" value="SDT03271.1"/>
    <property type="molecule type" value="Genomic_DNA"/>
</dbReference>
<dbReference type="CDD" id="cd02859">
    <property type="entry name" value="E_set_AMPKbeta_like_N"/>
    <property type="match status" value="4"/>
</dbReference>
<organism evidence="4 5">
    <name type="scientific">Mucilaginibacter mallensis</name>
    <dbReference type="NCBI Taxonomy" id="652787"/>
    <lineage>
        <taxon>Bacteria</taxon>
        <taxon>Pseudomonadati</taxon>
        <taxon>Bacteroidota</taxon>
        <taxon>Sphingobacteriia</taxon>
        <taxon>Sphingobacteriales</taxon>
        <taxon>Sphingobacteriaceae</taxon>
        <taxon>Mucilaginibacter</taxon>
    </lineage>
</organism>
<keyword evidence="4" id="KW-0808">Transferase</keyword>
<dbReference type="GO" id="GO:0016301">
    <property type="term" value="F:kinase activity"/>
    <property type="evidence" value="ECO:0007669"/>
    <property type="project" value="UniProtKB-KW"/>
</dbReference>
<protein>
    <submittedName>
        <fullName evidence="4">Glycogen recognition site of AMP-activated protein kinase</fullName>
    </submittedName>
</protein>
<dbReference type="InterPro" id="IPR014756">
    <property type="entry name" value="Ig_E-set"/>
</dbReference>
<dbReference type="InterPro" id="IPR013783">
    <property type="entry name" value="Ig-like_fold"/>
</dbReference>
<feature type="signal peptide" evidence="2">
    <location>
        <begin position="1"/>
        <end position="23"/>
    </location>
</feature>
<dbReference type="PANTHER" id="PTHR10343">
    <property type="entry name" value="5'-AMP-ACTIVATED PROTEIN KINASE , BETA SUBUNIT"/>
    <property type="match status" value="1"/>
</dbReference>
<dbReference type="PANTHER" id="PTHR10343:SF84">
    <property type="entry name" value="5'-AMP-ACTIVATED PROTEIN KINASE SUBUNIT BETA-1"/>
    <property type="match status" value="1"/>
</dbReference>
<dbReference type="GO" id="GO:2001070">
    <property type="term" value="F:starch binding"/>
    <property type="evidence" value="ECO:0007669"/>
    <property type="project" value="InterPro"/>
</dbReference>
<dbReference type="SUPFAM" id="SSF81296">
    <property type="entry name" value="E set domains"/>
    <property type="match status" value="4"/>
</dbReference>
<feature type="domain" description="CBM20" evidence="3">
    <location>
        <begin position="309"/>
        <end position="387"/>
    </location>
</feature>
<evidence type="ECO:0000256" key="2">
    <source>
        <dbReference type="SAM" id="SignalP"/>
    </source>
</evidence>
<feature type="domain" description="CBM20" evidence="3">
    <location>
        <begin position="142"/>
        <end position="222"/>
    </location>
</feature>
<dbReference type="InterPro" id="IPR032640">
    <property type="entry name" value="AMPK1_CBM"/>
</dbReference>
<reference evidence="4 5" key="1">
    <citation type="submission" date="2016-10" db="EMBL/GenBank/DDBJ databases">
        <authorList>
            <person name="de Groot N.N."/>
        </authorList>
    </citation>
    <scope>NUCLEOTIDE SEQUENCE [LARGE SCALE GENOMIC DNA]</scope>
    <source>
        <strain evidence="4 5">MP1X4</strain>
    </source>
</reference>
<evidence type="ECO:0000256" key="1">
    <source>
        <dbReference type="ARBA" id="ARBA00010926"/>
    </source>
</evidence>
<keyword evidence="2" id="KW-0732">Signal</keyword>
<evidence type="ECO:0000313" key="5">
    <source>
        <dbReference type="Proteomes" id="UP000199679"/>
    </source>
</evidence>
<comment type="similarity">
    <text evidence="1">Belongs to the 5'-AMP-activated protein kinase beta subunit family.</text>
</comment>
<dbReference type="PROSITE" id="PS51257">
    <property type="entry name" value="PROKAR_LIPOPROTEIN"/>
    <property type="match status" value="1"/>
</dbReference>
<dbReference type="InterPro" id="IPR050827">
    <property type="entry name" value="CRP1_MDG1_kinase"/>
</dbReference>
<feature type="chain" id="PRO_5009265046" evidence="2">
    <location>
        <begin position="24"/>
        <end position="477"/>
    </location>
</feature>
<dbReference type="InterPro" id="IPR002044">
    <property type="entry name" value="CBM20"/>
</dbReference>
<dbReference type="Proteomes" id="UP000199679">
    <property type="component" value="Chromosome I"/>
</dbReference>
<name>A0A1H1X2I9_MUCMA</name>
<dbReference type="AlphaFoldDB" id="A0A1H1X2I9"/>
<dbReference type="RefSeq" id="WP_172829243.1">
    <property type="nucleotide sequence ID" value="NZ_LT629740.1"/>
</dbReference>
<dbReference type="SMART" id="SM01065">
    <property type="entry name" value="CBM_2"/>
    <property type="match status" value="2"/>
</dbReference>
<proteinExistence type="inferred from homology"/>
<sequence length="477" mass="53767">MRRCWPYIFTLMLLLSCMVNAIAQTRNNLIAGKGKLILLIDLHSSPAELDSIFKKAAIPGVDKRAFLAGDYSAIIKDGWVMAKKQNSVVQFNRSLTDMKGNPQENPYIITASVIKTQPRPGYLDAVYGVNNFAVATVTEVSPGLTRFFLPGHQDAKRVFLSGSFNDWSTLKGLMTKTPQGWIIDLKLKPGGYEYKYIVDSRWMVDPYNVLQMNDGAGNTNSVYYKCNYTFKLKSFLSAHTVTLAGSFNNWNTTELQLEKNEGEWEIPMYLCEGTHEYRFKVDGKWMTDPANPDKHVDEDGNISSVLNIGETVNFKLNGYANAKNVFVAGDFTNWKPNKIRLSKSGDAWVATVKLSAGNYNYKFVVDGQWILDPLNQNHTVINGETNCFLAVGPTHTFKLKGYDNAKVIHLSGSFNDWNQGSYTLAHNGDEWSISMRLKPGKYLYKFIVDGNWIIDPGNKLWEQNQYGTGNSVLWIEP</sequence>
<keyword evidence="4" id="KW-0418">Kinase</keyword>
<accession>A0A1H1X2I9</accession>
<keyword evidence="5" id="KW-1185">Reference proteome</keyword>
<dbReference type="Pfam" id="PF16561">
    <property type="entry name" value="AMPK1_CBM"/>
    <property type="match status" value="4"/>
</dbReference>
<dbReference type="Gene3D" id="2.60.40.10">
    <property type="entry name" value="Immunoglobulins"/>
    <property type="match status" value="4"/>
</dbReference>